<keyword evidence="2" id="KW-0012">Acyltransferase</keyword>
<dbReference type="EMBL" id="CP002582">
    <property type="protein sequence ID" value="ADZ85631.1"/>
    <property type="molecule type" value="Genomic_DNA"/>
</dbReference>
<accession>F2JKB6</accession>
<dbReference type="GO" id="GO:0016747">
    <property type="term" value="F:acyltransferase activity, transferring groups other than amino-acyl groups"/>
    <property type="evidence" value="ECO:0007669"/>
    <property type="project" value="InterPro"/>
</dbReference>
<dbReference type="InterPro" id="IPR050832">
    <property type="entry name" value="Bact_Acetyltransf"/>
</dbReference>
<dbReference type="PANTHER" id="PTHR43877">
    <property type="entry name" value="AMINOALKYLPHOSPHONATE N-ACETYLTRANSFERASE-RELATED-RELATED"/>
    <property type="match status" value="1"/>
</dbReference>
<dbReference type="SUPFAM" id="SSF55729">
    <property type="entry name" value="Acyl-CoA N-acyltransferases (Nat)"/>
    <property type="match status" value="1"/>
</dbReference>
<dbReference type="Gene3D" id="3.40.630.30">
    <property type="match status" value="1"/>
</dbReference>
<dbReference type="KEGG" id="cle:Clole_3953"/>
<proteinExistence type="predicted"/>
<dbReference type="RefSeq" id="WP_013658904.1">
    <property type="nucleotide sequence ID" value="NC_015275.1"/>
</dbReference>
<dbReference type="PANTHER" id="PTHR43877:SF2">
    <property type="entry name" value="AMINOALKYLPHOSPHONATE N-ACETYLTRANSFERASE-RELATED"/>
    <property type="match status" value="1"/>
</dbReference>
<evidence type="ECO:0000256" key="2">
    <source>
        <dbReference type="ARBA" id="ARBA00023315"/>
    </source>
</evidence>
<evidence type="ECO:0000313" key="4">
    <source>
        <dbReference type="EMBL" id="ADZ85631.1"/>
    </source>
</evidence>
<gene>
    <name evidence="4" type="ordered locus">Clole_3953</name>
</gene>
<dbReference type="HOGENOM" id="CLU_013985_11_8_9"/>
<sequence length="150" mass="17054">MQIVYTTSSDPHFIKLCAALDEDLNHTIGSQKQANQYSQYNTLESIKEVVLALEDGEPIGCGAFKHYEKGIAEIKRVFVRPDHRGKGISKQIINALEEKARMQGYQKLILETGKRLVVATKLYKEMGFVIIDNYGPYKNLKESICMEKQL</sequence>
<dbReference type="InterPro" id="IPR000182">
    <property type="entry name" value="GNAT_dom"/>
</dbReference>
<evidence type="ECO:0000256" key="1">
    <source>
        <dbReference type="ARBA" id="ARBA00022679"/>
    </source>
</evidence>
<dbReference type="Pfam" id="PF00583">
    <property type="entry name" value="Acetyltransf_1"/>
    <property type="match status" value="1"/>
</dbReference>
<dbReference type="PROSITE" id="PS51186">
    <property type="entry name" value="GNAT"/>
    <property type="match status" value="1"/>
</dbReference>
<evidence type="ECO:0000259" key="3">
    <source>
        <dbReference type="PROSITE" id="PS51186"/>
    </source>
</evidence>
<feature type="domain" description="N-acetyltransferase" evidence="3">
    <location>
        <begin position="14"/>
        <end position="150"/>
    </location>
</feature>
<protein>
    <submittedName>
        <fullName evidence="4">GCN5-related N-acetyltransferase</fullName>
    </submittedName>
</protein>
<organism evidence="4 5">
    <name type="scientific">Cellulosilyticum lentocellum (strain ATCC 49066 / DSM 5427 / NCIMB 11756 / RHM5)</name>
    <name type="common">Clostridium lentocellum</name>
    <dbReference type="NCBI Taxonomy" id="642492"/>
    <lineage>
        <taxon>Bacteria</taxon>
        <taxon>Bacillati</taxon>
        <taxon>Bacillota</taxon>
        <taxon>Clostridia</taxon>
        <taxon>Lachnospirales</taxon>
        <taxon>Cellulosilyticaceae</taxon>
        <taxon>Cellulosilyticum</taxon>
    </lineage>
</organism>
<evidence type="ECO:0000313" key="5">
    <source>
        <dbReference type="Proteomes" id="UP000008467"/>
    </source>
</evidence>
<dbReference type="CDD" id="cd04301">
    <property type="entry name" value="NAT_SF"/>
    <property type="match status" value="1"/>
</dbReference>
<dbReference type="InterPro" id="IPR016181">
    <property type="entry name" value="Acyl_CoA_acyltransferase"/>
</dbReference>
<keyword evidence="5" id="KW-1185">Reference proteome</keyword>
<dbReference type="eggNOG" id="COG0456">
    <property type="taxonomic scope" value="Bacteria"/>
</dbReference>
<dbReference type="AlphaFoldDB" id="F2JKB6"/>
<name>F2JKB6_CELLD</name>
<dbReference type="STRING" id="642492.Clole_3953"/>
<dbReference type="Proteomes" id="UP000008467">
    <property type="component" value="Chromosome"/>
</dbReference>
<keyword evidence="1 4" id="KW-0808">Transferase</keyword>
<reference evidence="4 5" key="1">
    <citation type="journal article" date="2011" name="J. Bacteriol.">
        <title>Complete genome sequence of the cellulose-degrading bacterium Cellulosilyticum lentocellum.</title>
        <authorList>
            <consortium name="US DOE Joint Genome Institute"/>
            <person name="Miller D.A."/>
            <person name="Suen G."/>
            <person name="Bruce D."/>
            <person name="Copeland A."/>
            <person name="Cheng J.F."/>
            <person name="Detter C."/>
            <person name="Goodwin L.A."/>
            <person name="Han C.S."/>
            <person name="Hauser L.J."/>
            <person name="Land M.L."/>
            <person name="Lapidus A."/>
            <person name="Lucas S."/>
            <person name="Meincke L."/>
            <person name="Pitluck S."/>
            <person name="Tapia R."/>
            <person name="Teshima H."/>
            <person name="Woyke T."/>
            <person name="Fox B.G."/>
            <person name="Angert E.R."/>
            <person name="Currie C.R."/>
        </authorList>
    </citation>
    <scope>NUCLEOTIDE SEQUENCE [LARGE SCALE GENOMIC DNA]</scope>
    <source>
        <strain evidence="5">ATCC 49066 / DSM 5427 / NCIMB 11756 / RHM5</strain>
    </source>
</reference>